<dbReference type="EMBL" id="CAKASE010000049">
    <property type="protein sequence ID" value="CAG9563330.1"/>
    <property type="molecule type" value="Genomic_DNA"/>
</dbReference>
<sequence length="286" mass="31957">MDLKLKLLLFLTIIVNCNGHLSILKDIIHTAHDRVHDTAKTILGGFNFDFHIGGHHRTPTPPPNYPPPETGDKTIVVVVENPTDQGPHDNGFRPTNNNNGQRPQYNGNRPHDNGYNGYNGYNNGNHQNNGGNTNNNHQYQPGYNGPNQNSPGYSNGNVDVYNKPNQIDQNYNNQGTPNYGNNNNAHIDPNYNQNVYPNNNNQNSPPSNPTSRPTEYTPTASLSTERPNQQTTKKPDNDAPFFVPLNPDGYIYTGDKIYTGGPKREVDSKPAENDDEFQIDIRLKDQ</sequence>
<proteinExistence type="predicted"/>
<feature type="region of interest" description="Disordered" evidence="1">
    <location>
        <begin position="81"/>
        <end position="286"/>
    </location>
</feature>
<feature type="compositionally biased region" description="Polar residues" evidence="1">
    <location>
        <begin position="210"/>
        <end position="232"/>
    </location>
</feature>
<protein>
    <submittedName>
        <fullName evidence="3">(African queen) hypothetical protein</fullName>
    </submittedName>
</protein>
<evidence type="ECO:0000256" key="2">
    <source>
        <dbReference type="SAM" id="SignalP"/>
    </source>
</evidence>
<feature type="signal peptide" evidence="2">
    <location>
        <begin position="1"/>
        <end position="19"/>
    </location>
</feature>
<feature type="compositionally biased region" description="Polar residues" evidence="1">
    <location>
        <begin position="93"/>
        <end position="107"/>
    </location>
</feature>
<comment type="caution">
    <text evidence="3">The sequence shown here is derived from an EMBL/GenBank/DDBJ whole genome shotgun (WGS) entry which is preliminary data.</text>
</comment>
<keyword evidence="2" id="KW-0732">Signal</keyword>
<dbReference type="OrthoDB" id="7462897at2759"/>
<feature type="compositionally biased region" description="Polar residues" evidence="1">
    <location>
        <begin position="145"/>
        <end position="168"/>
    </location>
</feature>
<feature type="compositionally biased region" description="Basic and acidic residues" evidence="1">
    <location>
        <begin position="262"/>
        <end position="272"/>
    </location>
</feature>
<feature type="compositionally biased region" description="Low complexity" evidence="1">
    <location>
        <begin position="113"/>
        <end position="140"/>
    </location>
</feature>
<reference evidence="3" key="1">
    <citation type="submission" date="2021-09" db="EMBL/GenBank/DDBJ databases">
        <authorList>
            <person name="Martin H S."/>
        </authorList>
    </citation>
    <scope>NUCLEOTIDE SEQUENCE</scope>
</reference>
<feature type="compositionally biased region" description="Low complexity" evidence="1">
    <location>
        <begin position="169"/>
        <end position="205"/>
    </location>
</feature>
<keyword evidence="4" id="KW-1185">Reference proteome</keyword>
<organism evidence="3 4">
    <name type="scientific">Danaus chrysippus</name>
    <name type="common">African queen</name>
    <dbReference type="NCBI Taxonomy" id="151541"/>
    <lineage>
        <taxon>Eukaryota</taxon>
        <taxon>Metazoa</taxon>
        <taxon>Ecdysozoa</taxon>
        <taxon>Arthropoda</taxon>
        <taxon>Hexapoda</taxon>
        <taxon>Insecta</taxon>
        <taxon>Pterygota</taxon>
        <taxon>Neoptera</taxon>
        <taxon>Endopterygota</taxon>
        <taxon>Lepidoptera</taxon>
        <taxon>Glossata</taxon>
        <taxon>Ditrysia</taxon>
        <taxon>Papilionoidea</taxon>
        <taxon>Nymphalidae</taxon>
        <taxon>Danainae</taxon>
        <taxon>Danaini</taxon>
        <taxon>Danaina</taxon>
        <taxon>Danaus</taxon>
        <taxon>Anosia</taxon>
    </lineage>
</organism>
<accession>A0A8J2QHV7</accession>
<name>A0A8J2QHV7_9NEOP</name>
<evidence type="ECO:0000313" key="4">
    <source>
        <dbReference type="Proteomes" id="UP000789524"/>
    </source>
</evidence>
<feature type="chain" id="PRO_5035294229" evidence="2">
    <location>
        <begin position="20"/>
        <end position="286"/>
    </location>
</feature>
<dbReference type="AlphaFoldDB" id="A0A8J2QHV7"/>
<evidence type="ECO:0000313" key="3">
    <source>
        <dbReference type="EMBL" id="CAG9563330.1"/>
    </source>
</evidence>
<gene>
    <name evidence="3" type="ORF">DCHRY22_LOCUS4486</name>
</gene>
<evidence type="ECO:0000256" key="1">
    <source>
        <dbReference type="SAM" id="MobiDB-lite"/>
    </source>
</evidence>
<dbReference type="Proteomes" id="UP000789524">
    <property type="component" value="Unassembled WGS sequence"/>
</dbReference>